<organism evidence="1 2">
    <name type="scientific">Mycena sanguinolenta</name>
    <dbReference type="NCBI Taxonomy" id="230812"/>
    <lineage>
        <taxon>Eukaryota</taxon>
        <taxon>Fungi</taxon>
        <taxon>Dikarya</taxon>
        <taxon>Basidiomycota</taxon>
        <taxon>Agaricomycotina</taxon>
        <taxon>Agaricomycetes</taxon>
        <taxon>Agaricomycetidae</taxon>
        <taxon>Agaricales</taxon>
        <taxon>Marasmiineae</taxon>
        <taxon>Mycenaceae</taxon>
        <taxon>Mycena</taxon>
    </lineage>
</organism>
<dbReference type="Gene3D" id="3.40.50.300">
    <property type="entry name" value="P-loop containing nucleotide triphosphate hydrolases"/>
    <property type="match status" value="1"/>
</dbReference>
<sequence>MIHPPLLGDGRGNYRVHIVGNCGKLTSTVGKQLADLLGLPLISLDALFWKPGWEKSTNEEMRARVEQRLSECPNGWVVDGNYTRRIGMIVENTSTDVIWLDPPLALYLPRIIWRTFLRMLRLEEPCSPGCPESIREVFSPMKALCGGASRTTVLSARARPPRWLGSDLGLTAILRGKNAQARWMGSGAARMV</sequence>
<evidence type="ECO:0000313" key="1">
    <source>
        <dbReference type="EMBL" id="KAF7333597.1"/>
    </source>
</evidence>
<proteinExistence type="predicted"/>
<accession>A0A8H7CF20</accession>
<comment type="caution">
    <text evidence="1">The sequence shown here is derived from an EMBL/GenBank/DDBJ whole genome shotgun (WGS) entry which is preliminary data.</text>
</comment>
<protein>
    <recommendedName>
        <fullName evidence="3">Adenylate kinase</fullName>
    </recommendedName>
</protein>
<dbReference type="PANTHER" id="PTHR37816">
    <property type="entry name" value="YALI0E33011P"/>
    <property type="match status" value="1"/>
</dbReference>
<dbReference type="OrthoDB" id="65590at2759"/>
<dbReference type="InterPro" id="IPR027417">
    <property type="entry name" value="P-loop_NTPase"/>
</dbReference>
<dbReference type="EMBL" id="JACAZH010000054">
    <property type="protein sequence ID" value="KAF7333597.1"/>
    <property type="molecule type" value="Genomic_DNA"/>
</dbReference>
<dbReference type="AlphaFoldDB" id="A0A8H7CF20"/>
<name>A0A8H7CF20_9AGAR</name>
<keyword evidence="2" id="KW-1185">Reference proteome</keyword>
<gene>
    <name evidence="1" type="ORF">MSAN_02418700</name>
</gene>
<evidence type="ECO:0008006" key="3">
    <source>
        <dbReference type="Google" id="ProtNLM"/>
    </source>
</evidence>
<evidence type="ECO:0000313" key="2">
    <source>
        <dbReference type="Proteomes" id="UP000623467"/>
    </source>
</evidence>
<dbReference type="SUPFAM" id="SSF52540">
    <property type="entry name" value="P-loop containing nucleoside triphosphate hydrolases"/>
    <property type="match status" value="1"/>
</dbReference>
<dbReference type="PANTHER" id="PTHR37816:SF1">
    <property type="entry name" value="TOXIN"/>
    <property type="match status" value="1"/>
</dbReference>
<dbReference type="Proteomes" id="UP000623467">
    <property type="component" value="Unassembled WGS sequence"/>
</dbReference>
<reference evidence="1" key="1">
    <citation type="submission" date="2020-05" db="EMBL/GenBank/DDBJ databases">
        <title>Mycena genomes resolve the evolution of fungal bioluminescence.</title>
        <authorList>
            <person name="Tsai I.J."/>
        </authorList>
    </citation>
    <scope>NUCLEOTIDE SEQUENCE</scope>
    <source>
        <strain evidence="1">160909Yilan</strain>
    </source>
</reference>
<dbReference type="InterPro" id="IPR052922">
    <property type="entry name" value="Cytidylate_Kinase-2"/>
</dbReference>